<evidence type="ECO:0000313" key="8">
    <source>
        <dbReference type="Proteomes" id="UP000076830"/>
    </source>
</evidence>
<dbReference type="OrthoDB" id="9806864at2"/>
<dbReference type="EMBL" id="CP015249">
    <property type="protein sequence ID" value="ANB18032.1"/>
    <property type="molecule type" value="Genomic_DNA"/>
</dbReference>
<dbReference type="InterPro" id="IPR036390">
    <property type="entry name" value="WH_DNA-bd_sf"/>
</dbReference>
<evidence type="ECO:0000256" key="2">
    <source>
        <dbReference type="ARBA" id="ARBA00022490"/>
    </source>
</evidence>
<keyword evidence="3" id="KW-0805">Transcription regulation</keyword>
<keyword evidence="8" id="KW-1185">Reference proteome</keyword>
<dbReference type="KEGG" id="dko:I596_2012"/>
<evidence type="ECO:0000313" key="7">
    <source>
        <dbReference type="EMBL" id="ANB18032.1"/>
    </source>
</evidence>
<name>A0A167GXC5_9GAMM</name>
<dbReference type="AlphaFoldDB" id="A0A167GXC5"/>
<dbReference type="GO" id="GO:0003700">
    <property type="term" value="F:DNA-binding transcription factor activity"/>
    <property type="evidence" value="ECO:0007669"/>
    <property type="project" value="InterPro"/>
</dbReference>
<accession>A0A167GXC5</accession>
<evidence type="ECO:0000259" key="6">
    <source>
        <dbReference type="PROSITE" id="PS50995"/>
    </source>
</evidence>
<dbReference type="PANTHER" id="PTHR33164">
    <property type="entry name" value="TRANSCRIPTIONAL REGULATOR, MARR FAMILY"/>
    <property type="match status" value="1"/>
</dbReference>
<sequence>MTARPPRAAPLERQLCFSLYTAVARLTRRYRPLLAPLGLTYPQYLAMLALWERAPRSVGELTDALGLDVGTSSPLLKRLERAGLVRRERDRADERRVMVTLTDSGRALEAAAAAIPAQLACAIDLPAAELAALKQAVDRFGAALRQGADETVAP</sequence>
<feature type="domain" description="HTH marR-type" evidence="6">
    <location>
        <begin position="12"/>
        <end position="142"/>
    </location>
</feature>
<evidence type="ECO:0000256" key="3">
    <source>
        <dbReference type="ARBA" id="ARBA00023015"/>
    </source>
</evidence>
<protein>
    <submittedName>
        <fullName evidence="7">Organic hydroperoxide resistance transcriptional regulator</fullName>
    </submittedName>
</protein>
<dbReference type="Gene3D" id="1.10.10.10">
    <property type="entry name" value="Winged helix-like DNA-binding domain superfamily/Winged helix DNA-binding domain"/>
    <property type="match status" value="1"/>
</dbReference>
<dbReference type="PROSITE" id="PS50995">
    <property type="entry name" value="HTH_MARR_2"/>
    <property type="match status" value="1"/>
</dbReference>
<evidence type="ECO:0000256" key="1">
    <source>
        <dbReference type="ARBA" id="ARBA00004496"/>
    </source>
</evidence>
<comment type="subcellular location">
    <subcellularLocation>
        <location evidence="1">Cytoplasm</location>
    </subcellularLocation>
</comment>
<dbReference type="Pfam" id="PF22381">
    <property type="entry name" value="Staph_reg_Sar_Rot"/>
    <property type="match status" value="1"/>
</dbReference>
<dbReference type="SUPFAM" id="SSF46785">
    <property type="entry name" value="Winged helix' DNA-binding domain"/>
    <property type="match status" value="1"/>
</dbReference>
<keyword evidence="4" id="KW-0238">DNA-binding</keyword>
<evidence type="ECO:0000256" key="4">
    <source>
        <dbReference type="ARBA" id="ARBA00023125"/>
    </source>
</evidence>
<dbReference type="PANTHER" id="PTHR33164:SF5">
    <property type="entry name" value="ORGANIC HYDROPEROXIDE RESISTANCE TRANSCRIPTIONAL REGULATOR"/>
    <property type="match status" value="1"/>
</dbReference>
<dbReference type="PATRIC" id="fig|1300342.3.peg.1965"/>
<dbReference type="STRING" id="1300342.I596_2012"/>
<dbReference type="InterPro" id="IPR055166">
    <property type="entry name" value="Transc_reg_Sar_Rot_HTH"/>
</dbReference>
<dbReference type="GO" id="GO:0005737">
    <property type="term" value="C:cytoplasm"/>
    <property type="evidence" value="ECO:0007669"/>
    <property type="project" value="UniProtKB-SubCell"/>
</dbReference>
<gene>
    <name evidence="7" type="ORF">I596_2012</name>
</gene>
<keyword evidence="2" id="KW-0963">Cytoplasm</keyword>
<reference evidence="7 8" key="1">
    <citation type="submission" date="2016-04" db="EMBL/GenBank/DDBJ databases">
        <title>Complete genome sequence of Dokdonella koreensis DS-123T.</title>
        <authorList>
            <person name="Kim J.F."/>
            <person name="Lee H."/>
            <person name="Kwak M.-J."/>
        </authorList>
    </citation>
    <scope>NUCLEOTIDE SEQUENCE [LARGE SCALE GENOMIC DNA]</scope>
    <source>
        <strain evidence="7 8">DS-123</strain>
    </source>
</reference>
<organism evidence="7 8">
    <name type="scientific">Dokdonella koreensis DS-123</name>
    <dbReference type="NCBI Taxonomy" id="1300342"/>
    <lineage>
        <taxon>Bacteria</taxon>
        <taxon>Pseudomonadati</taxon>
        <taxon>Pseudomonadota</taxon>
        <taxon>Gammaproteobacteria</taxon>
        <taxon>Lysobacterales</taxon>
        <taxon>Rhodanobacteraceae</taxon>
        <taxon>Dokdonella</taxon>
    </lineage>
</organism>
<dbReference type="InterPro" id="IPR036388">
    <property type="entry name" value="WH-like_DNA-bd_sf"/>
</dbReference>
<dbReference type="GO" id="GO:0006950">
    <property type="term" value="P:response to stress"/>
    <property type="evidence" value="ECO:0007669"/>
    <property type="project" value="TreeGrafter"/>
</dbReference>
<evidence type="ECO:0000256" key="5">
    <source>
        <dbReference type="ARBA" id="ARBA00023163"/>
    </source>
</evidence>
<dbReference type="SMART" id="SM00347">
    <property type="entry name" value="HTH_MARR"/>
    <property type="match status" value="1"/>
</dbReference>
<dbReference type="InterPro" id="IPR000835">
    <property type="entry name" value="HTH_MarR-typ"/>
</dbReference>
<dbReference type="PRINTS" id="PR00598">
    <property type="entry name" value="HTHMARR"/>
</dbReference>
<dbReference type="RefSeq" id="WP_067646875.1">
    <property type="nucleotide sequence ID" value="NZ_CP015249.1"/>
</dbReference>
<proteinExistence type="predicted"/>
<keyword evidence="5" id="KW-0804">Transcription</keyword>
<dbReference type="InterPro" id="IPR039422">
    <property type="entry name" value="MarR/SlyA-like"/>
</dbReference>
<dbReference type="Proteomes" id="UP000076830">
    <property type="component" value="Chromosome"/>
</dbReference>